<sequence>MHRPVQTCSRHRVSNSRHLECRITCNSRHLEAHLESRTPVQDNSTVTSEQPYRVMYCIRFILFIFSVNFYNKFTLCDYAQLVDINQLNNISHTIYFDKITHGSGRYIKLEEPKTLANISINKNHSFIALELWFQYLPEFEKQNKSVTINFNGFEYGPPFSSKKYSNESCAIKVNLNRISPKVDLLKRFHGSHRSIAEKDATLNVKVIMEGLGQNRLIRSTYTQKTAAEMIFCDPDHEKGRYYDYPNTYMEDIAKNDVYYRLCDAHVSFIIENRKLRFMPQIMDYFEGPFEVPFCLTSLADGDNEFQAEITTRNPNSGINLVFNPDEYFTVKPPF</sequence>
<evidence type="ECO:0000313" key="2">
    <source>
        <dbReference type="WBParaSite" id="ACRNAN_scaffold2242.g25989.t1"/>
    </source>
</evidence>
<reference evidence="2" key="1">
    <citation type="submission" date="2022-11" db="UniProtKB">
        <authorList>
            <consortium name="WormBaseParasite"/>
        </authorList>
    </citation>
    <scope>IDENTIFICATION</scope>
</reference>
<organism evidence="1 2">
    <name type="scientific">Acrobeloides nanus</name>
    <dbReference type="NCBI Taxonomy" id="290746"/>
    <lineage>
        <taxon>Eukaryota</taxon>
        <taxon>Metazoa</taxon>
        <taxon>Ecdysozoa</taxon>
        <taxon>Nematoda</taxon>
        <taxon>Chromadorea</taxon>
        <taxon>Rhabditida</taxon>
        <taxon>Tylenchina</taxon>
        <taxon>Cephalobomorpha</taxon>
        <taxon>Cephaloboidea</taxon>
        <taxon>Cephalobidae</taxon>
        <taxon>Acrobeloides</taxon>
    </lineage>
</organism>
<dbReference type="Proteomes" id="UP000887540">
    <property type="component" value="Unplaced"/>
</dbReference>
<proteinExistence type="predicted"/>
<evidence type="ECO:0000313" key="1">
    <source>
        <dbReference type="Proteomes" id="UP000887540"/>
    </source>
</evidence>
<keyword evidence="1" id="KW-1185">Reference proteome</keyword>
<name>A0A914DC95_9BILA</name>
<protein>
    <submittedName>
        <fullName evidence="2">Uncharacterized protein</fullName>
    </submittedName>
</protein>
<accession>A0A914DC95</accession>
<dbReference type="AlphaFoldDB" id="A0A914DC95"/>
<dbReference type="WBParaSite" id="ACRNAN_scaffold2242.g25989.t1">
    <property type="protein sequence ID" value="ACRNAN_scaffold2242.g25989.t1"/>
    <property type="gene ID" value="ACRNAN_scaffold2242.g25989"/>
</dbReference>